<dbReference type="AlphaFoldDB" id="A0A9X1A7F4"/>
<name>A0A9X1A7F4_9HYPH</name>
<keyword evidence="1" id="KW-0175">Coiled coil</keyword>
<dbReference type="EMBL" id="JAFLWW010000001">
    <property type="protein sequence ID" value="MBT1154312.1"/>
    <property type="molecule type" value="Genomic_DNA"/>
</dbReference>
<sequence>MAVSELVWVQNLRSFIRGQVGFGDEWRDIFVERLDATVADNTRLQEALAAAEAERDAALEELGKVIMACPPGYRQGPPSADVRRLRERANAAEDFLPADSRSLPALLAETRKKALEAFGALCDQDAAYCGSEIHITCNSHSDAIERMRVAREVLAAIRALAEEVRT</sequence>
<reference evidence="2" key="2">
    <citation type="submission" date="2021-03" db="EMBL/GenBank/DDBJ databases">
        <authorList>
            <person name="Artuso I."/>
            <person name="Turrini P."/>
            <person name="Pirolo M."/>
            <person name="Lugli G.A."/>
            <person name="Ventura M."/>
            <person name="Visca P."/>
        </authorList>
    </citation>
    <scope>NUCLEOTIDE SEQUENCE</scope>
    <source>
        <strain evidence="2">LMG 26462</strain>
    </source>
</reference>
<proteinExistence type="predicted"/>
<organism evidence="2 3">
    <name type="scientific">Aminobacter anthyllidis</name>
    <dbReference type="NCBI Taxonomy" id="1035067"/>
    <lineage>
        <taxon>Bacteria</taxon>
        <taxon>Pseudomonadati</taxon>
        <taxon>Pseudomonadota</taxon>
        <taxon>Alphaproteobacteria</taxon>
        <taxon>Hyphomicrobiales</taxon>
        <taxon>Phyllobacteriaceae</taxon>
        <taxon>Aminobacter</taxon>
    </lineage>
</organism>
<evidence type="ECO:0000256" key="1">
    <source>
        <dbReference type="SAM" id="Coils"/>
    </source>
</evidence>
<dbReference type="RefSeq" id="WP_214385422.1">
    <property type="nucleotide sequence ID" value="NZ_JAFLWW010000001.1"/>
</dbReference>
<feature type="coiled-coil region" evidence="1">
    <location>
        <begin position="34"/>
        <end position="61"/>
    </location>
</feature>
<protein>
    <submittedName>
        <fullName evidence="2">Uncharacterized protein</fullName>
    </submittedName>
</protein>
<evidence type="ECO:0000313" key="3">
    <source>
        <dbReference type="Proteomes" id="UP001138921"/>
    </source>
</evidence>
<accession>A0A9X1A7F4</accession>
<gene>
    <name evidence="2" type="ORF">J1C56_01770</name>
</gene>
<dbReference type="Proteomes" id="UP001138921">
    <property type="component" value="Unassembled WGS sequence"/>
</dbReference>
<evidence type="ECO:0000313" key="2">
    <source>
        <dbReference type="EMBL" id="MBT1154312.1"/>
    </source>
</evidence>
<keyword evidence="3" id="KW-1185">Reference proteome</keyword>
<reference evidence="2" key="1">
    <citation type="journal article" date="2021" name="Microorganisms">
        <title>Phylogenomic Reconstruction and Metabolic Potential of the Genus Aminobacter.</title>
        <authorList>
            <person name="Artuso I."/>
            <person name="Turrini P."/>
            <person name="Pirolo M."/>
            <person name="Lugli G.A."/>
            <person name="Ventura M."/>
            <person name="Visca P."/>
        </authorList>
    </citation>
    <scope>NUCLEOTIDE SEQUENCE</scope>
    <source>
        <strain evidence="2">LMG 26462</strain>
    </source>
</reference>
<comment type="caution">
    <text evidence="2">The sequence shown here is derived from an EMBL/GenBank/DDBJ whole genome shotgun (WGS) entry which is preliminary data.</text>
</comment>